<reference evidence="7 9" key="2">
    <citation type="submission" date="2018-08" db="EMBL/GenBank/DDBJ databases">
        <title>Genomic Encyclopedia of Archaeal and Bacterial Type Strains, Phase II (KMG-II): from individual species to whole genera.</title>
        <authorList>
            <person name="Goeker M."/>
        </authorList>
    </citation>
    <scope>NUCLEOTIDE SEQUENCE [LARGE SCALE GENOMIC DNA]</scope>
    <source>
        <strain evidence="7 9">DSM 2261</strain>
    </source>
</reference>
<evidence type="ECO:0000313" key="8">
    <source>
        <dbReference type="Proteomes" id="UP000035579"/>
    </source>
</evidence>
<dbReference type="PANTHER" id="PTHR43289:SF6">
    <property type="entry name" value="SERINE_THREONINE-PROTEIN KINASE NEKL-3"/>
    <property type="match status" value="1"/>
</dbReference>
<name>A0AAC8QJ54_9BACT</name>
<evidence type="ECO:0000313" key="9">
    <source>
        <dbReference type="Proteomes" id="UP000256345"/>
    </source>
</evidence>
<evidence type="ECO:0000256" key="1">
    <source>
        <dbReference type="ARBA" id="ARBA00022679"/>
    </source>
</evidence>
<dbReference type="RefSeq" id="WP_047861195.1">
    <property type="nucleotide sequence ID" value="NZ_CP011509.1"/>
</dbReference>
<dbReference type="PROSITE" id="PS00108">
    <property type="entry name" value="PROTEIN_KINASE_ST"/>
    <property type="match status" value="1"/>
</dbReference>
<dbReference type="InterPro" id="IPR008271">
    <property type="entry name" value="Ser/Thr_kinase_AS"/>
</dbReference>
<evidence type="ECO:0000256" key="4">
    <source>
        <dbReference type="ARBA" id="ARBA00022840"/>
    </source>
</evidence>
<dbReference type="InterPro" id="IPR000719">
    <property type="entry name" value="Prot_kinase_dom"/>
</dbReference>
<dbReference type="Pfam" id="PF00069">
    <property type="entry name" value="Pkinase"/>
    <property type="match status" value="1"/>
</dbReference>
<feature type="domain" description="Protein kinase" evidence="5">
    <location>
        <begin position="36"/>
        <end position="304"/>
    </location>
</feature>
<dbReference type="Gene3D" id="1.10.510.10">
    <property type="entry name" value="Transferase(Phosphotransferase) domain 1"/>
    <property type="match status" value="1"/>
</dbReference>
<dbReference type="GO" id="GO:0005524">
    <property type="term" value="F:ATP binding"/>
    <property type="evidence" value="ECO:0007669"/>
    <property type="project" value="UniProtKB-KW"/>
</dbReference>
<proteinExistence type="predicted"/>
<dbReference type="PROSITE" id="PS50011">
    <property type="entry name" value="PROTEIN_KINASE_DOM"/>
    <property type="match status" value="1"/>
</dbReference>
<keyword evidence="9" id="KW-1185">Reference proteome</keyword>
<keyword evidence="4" id="KW-0067">ATP-binding</keyword>
<dbReference type="KEGG" id="age:AA314_10060"/>
<protein>
    <submittedName>
        <fullName evidence="6 7">Serine/threonine-protein kinase</fullName>
    </submittedName>
</protein>
<dbReference type="GO" id="GO:0004674">
    <property type="term" value="F:protein serine/threonine kinase activity"/>
    <property type="evidence" value="ECO:0007669"/>
    <property type="project" value="UniProtKB-KW"/>
</dbReference>
<evidence type="ECO:0000313" key="6">
    <source>
        <dbReference type="EMBL" id="AKJ08434.1"/>
    </source>
</evidence>
<dbReference type="InterPro" id="IPR011009">
    <property type="entry name" value="Kinase-like_dom_sf"/>
</dbReference>
<dbReference type="Proteomes" id="UP000035579">
    <property type="component" value="Chromosome"/>
</dbReference>
<sequence length="480" mass="51353">MTDGQDDSRGTPRASEARAWSLYGEELSPGAQVGGYIVEGTRYRGSVSTLYRAKEARSGAPAALKVMHPQFAAARSALRRFQQEAETLKRLKHRHIVDVLEHGTLADGRPFIAMEWLEGRDLAAELAARGPFSARETLELLEQVGSALKAAHGAGVVHRDLKAQNVVVLAGEGAPRVKLVDFGVAKLLAPEEHPGAVMTSTGMVLGTPLSMAPEQIRGETPDARTDLYGLGVLLYQLVTGQPPFQGTTQVELEEQHLHAPVPRASERAPVPAALDAVVGRCLEKRREDRYADVDAVLVELRRAVQGERQGRTTQVRALGLYVEARMGVLVDDATLDAVDAMMEHARERADAVGLKVMVEGSSFLLGVAALPDGADAEREARRRVLELALALAEEPARGAGTARVRLTPTLHLDTATLRPDASGRPALGGGRLLRLSAWTGGHPGQGVVVTEAALAGLEDTFQVEVLPGREGLCHVTRHAA</sequence>
<keyword evidence="2" id="KW-0547">Nucleotide-binding</keyword>
<dbReference type="Gene3D" id="3.30.200.20">
    <property type="entry name" value="Phosphorylase Kinase, domain 1"/>
    <property type="match status" value="1"/>
</dbReference>
<evidence type="ECO:0000313" key="7">
    <source>
        <dbReference type="EMBL" id="REG20566.1"/>
    </source>
</evidence>
<dbReference type="PANTHER" id="PTHR43289">
    <property type="entry name" value="MITOGEN-ACTIVATED PROTEIN KINASE KINASE KINASE 20-RELATED"/>
    <property type="match status" value="1"/>
</dbReference>
<keyword evidence="6" id="KW-0723">Serine/threonine-protein kinase</keyword>
<reference evidence="6 8" key="1">
    <citation type="submission" date="2015-05" db="EMBL/GenBank/DDBJ databases">
        <title>Genome assembly of Archangium gephyra DSM 2261.</title>
        <authorList>
            <person name="Sharma G."/>
            <person name="Subramanian S."/>
        </authorList>
    </citation>
    <scope>NUCLEOTIDE SEQUENCE [LARGE SCALE GENOMIC DNA]</scope>
    <source>
        <strain evidence="6 8">DSM 2261</strain>
    </source>
</reference>
<dbReference type="SUPFAM" id="SSF56112">
    <property type="entry name" value="Protein kinase-like (PK-like)"/>
    <property type="match status" value="1"/>
</dbReference>
<evidence type="ECO:0000259" key="5">
    <source>
        <dbReference type="PROSITE" id="PS50011"/>
    </source>
</evidence>
<dbReference type="Proteomes" id="UP000256345">
    <property type="component" value="Unassembled WGS sequence"/>
</dbReference>
<keyword evidence="3 6" id="KW-0418">Kinase</keyword>
<evidence type="ECO:0000256" key="3">
    <source>
        <dbReference type="ARBA" id="ARBA00022777"/>
    </source>
</evidence>
<dbReference type="EMBL" id="CP011509">
    <property type="protein sequence ID" value="AKJ08434.1"/>
    <property type="molecule type" value="Genomic_DNA"/>
</dbReference>
<keyword evidence="1" id="KW-0808">Transferase</keyword>
<gene>
    <name evidence="6" type="ORF">AA314_10060</name>
    <name evidence="7" type="ORF">ATI61_121131</name>
</gene>
<accession>A0AAC8QJ54</accession>
<dbReference type="SMART" id="SM00220">
    <property type="entry name" value="S_TKc"/>
    <property type="match status" value="1"/>
</dbReference>
<organism evidence="6 8">
    <name type="scientific">Archangium gephyra</name>
    <dbReference type="NCBI Taxonomy" id="48"/>
    <lineage>
        <taxon>Bacteria</taxon>
        <taxon>Pseudomonadati</taxon>
        <taxon>Myxococcota</taxon>
        <taxon>Myxococcia</taxon>
        <taxon>Myxococcales</taxon>
        <taxon>Cystobacterineae</taxon>
        <taxon>Archangiaceae</taxon>
        <taxon>Archangium</taxon>
    </lineage>
</organism>
<dbReference type="CDD" id="cd14014">
    <property type="entry name" value="STKc_PknB_like"/>
    <property type="match status" value="1"/>
</dbReference>
<evidence type="ECO:0000256" key="2">
    <source>
        <dbReference type="ARBA" id="ARBA00022741"/>
    </source>
</evidence>
<dbReference type="AlphaFoldDB" id="A0AAC8QJ54"/>
<dbReference type="EMBL" id="QUMU01000021">
    <property type="protein sequence ID" value="REG20566.1"/>
    <property type="molecule type" value="Genomic_DNA"/>
</dbReference>